<reference evidence="1 2" key="2">
    <citation type="journal article" date="2022" name="Mol. Ecol. Resour.">
        <title>The genomes of chicory, endive, great burdock and yacon provide insights into Asteraceae paleo-polyploidization history and plant inulin production.</title>
        <authorList>
            <person name="Fan W."/>
            <person name="Wang S."/>
            <person name="Wang H."/>
            <person name="Wang A."/>
            <person name="Jiang F."/>
            <person name="Liu H."/>
            <person name="Zhao H."/>
            <person name="Xu D."/>
            <person name="Zhang Y."/>
        </authorList>
    </citation>
    <scope>NUCLEOTIDE SEQUENCE [LARGE SCALE GENOMIC DNA]</scope>
    <source>
        <strain evidence="2">cv. Yunnan</strain>
        <tissue evidence="1">Leaves</tissue>
    </source>
</reference>
<evidence type="ECO:0000313" key="1">
    <source>
        <dbReference type="EMBL" id="KAI3686021.1"/>
    </source>
</evidence>
<reference evidence="2" key="1">
    <citation type="journal article" date="2022" name="Mol. Ecol. Resour.">
        <title>The genomes of chicory, endive, great burdock and yacon provide insights into Asteraceae palaeo-polyploidization history and plant inulin production.</title>
        <authorList>
            <person name="Fan W."/>
            <person name="Wang S."/>
            <person name="Wang H."/>
            <person name="Wang A."/>
            <person name="Jiang F."/>
            <person name="Liu H."/>
            <person name="Zhao H."/>
            <person name="Xu D."/>
            <person name="Zhang Y."/>
        </authorList>
    </citation>
    <scope>NUCLEOTIDE SEQUENCE [LARGE SCALE GENOMIC DNA]</scope>
    <source>
        <strain evidence="2">cv. Yunnan</strain>
    </source>
</reference>
<protein>
    <submittedName>
        <fullName evidence="1">Uncharacterized protein</fullName>
    </submittedName>
</protein>
<accession>A0ACB8YLN3</accession>
<dbReference type="Proteomes" id="UP001056120">
    <property type="component" value="Linkage Group LG27"/>
</dbReference>
<dbReference type="EMBL" id="CM042044">
    <property type="protein sequence ID" value="KAI3686021.1"/>
    <property type="molecule type" value="Genomic_DNA"/>
</dbReference>
<proteinExistence type="predicted"/>
<organism evidence="1 2">
    <name type="scientific">Smallanthus sonchifolius</name>
    <dbReference type="NCBI Taxonomy" id="185202"/>
    <lineage>
        <taxon>Eukaryota</taxon>
        <taxon>Viridiplantae</taxon>
        <taxon>Streptophyta</taxon>
        <taxon>Embryophyta</taxon>
        <taxon>Tracheophyta</taxon>
        <taxon>Spermatophyta</taxon>
        <taxon>Magnoliopsida</taxon>
        <taxon>eudicotyledons</taxon>
        <taxon>Gunneridae</taxon>
        <taxon>Pentapetalae</taxon>
        <taxon>asterids</taxon>
        <taxon>campanulids</taxon>
        <taxon>Asterales</taxon>
        <taxon>Asteraceae</taxon>
        <taxon>Asteroideae</taxon>
        <taxon>Heliantheae alliance</taxon>
        <taxon>Millerieae</taxon>
        <taxon>Smallanthus</taxon>
    </lineage>
</organism>
<comment type="caution">
    <text evidence="1">The sequence shown here is derived from an EMBL/GenBank/DDBJ whole genome shotgun (WGS) entry which is preliminary data.</text>
</comment>
<sequence length="185" mass="21075">MEKRHNYVRKTAKLATQFLITSKSNVSVLILAGSADFKTELNQCDMFDPRLKAKILNVVDVSYGGENDFNQAINLSSEIFANVKFVQEKRLMGKYFELISQDIEKFVNGVDDTLKSLEMGAIEILIVWENLDINRYVPKNSTTGEIIVKHLNKDQEADQSSYRDSDTNAELEVIVIKNLRAYMIS</sequence>
<keyword evidence="2" id="KW-1185">Reference proteome</keyword>
<evidence type="ECO:0000313" key="2">
    <source>
        <dbReference type="Proteomes" id="UP001056120"/>
    </source>
</evidence>
<name>A0ACB8YLN3_9ASTR</name>
<gene>
    <name evidence="1" type="ORF">L1987_79690</name>
</gene>